<dbReference type="NCBIfam" id="TIGR00275">
    <property type="entry name" value="aminoacetone oxidase family FAD-binding enzyme"/>
    <property type="match status" value="1"/>
</dbReference>
<evidence type="ECO:0000313" key="6">
    <source>
        <dbReference type="EMBL" id="RED57914.1"/>
    </source>
</evidence>
<dbReference type="AlphaFoldDB" id="A0A3D9I7Z4"/>
<dbReference type="PANTHER" id="PTHR42887:SF2">
    <property type="entry name" value="OS12G0638800 PROTEIN"/>
    <property type="match status" value="1"/>
</dbReference>
<keyword evidence="3" id="KW-0274">FAD</keyword>
<name>A0A3D9I7Z4_9BACL</name>
<evidence type="ECO:0000256" key="3">
    <source>
        <dbReference type="ARBA" id="ARBA00022827"/>
    </source>
</evidence>
<accession>A0A3D9I7Z4</accession>
<evidence type="ECO:0000256" key="1">
    <source>
        <dbReference type="ARBA" id="ARBA00001974"/>
    </source>
</evidence>
<dbReference type="PANTHER" id="PTHR42887">
    <property type="entry name" value="OS12G0638800 PROTEIN"/>
    <property type="match status" value="1"/>
</dbReference>
<dbReference type="SUPFAM" id="SSF160996">
    <property type="entry name" value="HI0933 insert domain-like"/>
    <property type="match status" value="1"/>
</dbReference>
<dbReference type="InterPro" id="IPR023166">
    <property type="entry name" value="BaiN-like_dom_sf"/>
</dbReference>
<protein>
    <recommendedName>
        <fullName evidence="8">Flavoprotein</fullName>
    </recommendedName>
</protein>
<dbReference type="InterPro" id="IPR004792">
    <property type="entry name" value="BaiN-like"/>
</dbReference>
<comment type="cofactor">
    <cofactor evidence="1">
        <name>FAD</name>
        <dbReference type="ChEBI" id="CHEBI:57692"/>
    </cofactor>
</comment>
<dbReference type="EMBL" id="QRDZ01000035">
    <property type="protein sequence ID" value="RED57914.1"/>
    <property type="molecule type" value="Genomic_DNA"/>
</dbReference>
<dbReference type="Pfam" id="PF22780">
    <property type="entry name" value="HI0933_like_1st"/>
    <property type="match status" value="1"/>
</dbReference>
<keyword evidence="7" id="KW-1185">Reference proteome</keyword>
<dbReference type="Proteomes" id="UP000256977">
    <property type="component" value="Unassembled WGS sequence"/>
</dbReference>
<evidence type="ECO:0000313" key="7">
    <source>
        <dbReference type="Proteomes" id="UP000256977"/>
    </source>
</evidence>
<dbReference type="RefSeq" id="WP_246016915.1">
    <property type="nucleotide sequence ID" value="NZ_QRDZ01000035.1"/>
</dbReference>
<dbReference type="Pfam" id="PF03486">
    <property type="entry name" value="HI0933_like"/>
    <property type="match status" value="1"/>
</dbReference>
<feature type="domain" description="RsdA/BaiN/AoA(So)-like Rossmann fold-like" evidence="4">
    <location>
        <begin position="4"/>
        <end position="424"/>
    </location>
</feature>
<reference evidence="6 7" key="1">
    <citation type="submission" date="2018-07" db="EMBL/GenBank/DDBJ databases">
        <title>Genomic Encyclopedia of Type Strains, Phase III (KMG-III): the genomes of soil and plant-associated and newly described type strains.</title>
        <authorList>
            <person name="Whitman W."/>
        </authorList>
    </citation>
    <scope>NUCLEOTIDE SEQUENCE [LARGE SCALE GENOMIC DNA]</scope>
    <source>
        <strain evidence="6 7">CECT 7287</strain>
    </source>
</reference>
<organism evidence="6 7">
    <name type="scientific">Cohnella phaseoli</name>
    <dbReference type="NCBI Taxonomy" id="456490"/>
    <lineage>
        <taxon>Bacteria</taxon>
        <taxon>Bacillati</taxon>
        <taxon>Bacillota</taxon>
        <taxon>Bacilli</taxon>
        <taxon>Bacillales</taxon>
        <taxon>Paenibacillaceae</taxon>
        <taxon>Cohnella</taxon>
    </lineage>
</organism>
<dbReference type="InterPro" id="IPR057661">
    <property type="entry name" value="RsdA/BaiN/AoA(So)_Rossmann"/>
</dbReference>
<evidence type="ECO:0000259" key="5">
    <source>
        <dbReference type="Pfam" id="PF22780"/>
    </source>
</evidence>
<dbReference type="Gene3D" id="1.10.8.260">
    <property type="entry name" value="HI0933 insert domain-like"/>
    <property type="match status" value="1"/>
</dbReference>
<evidence type="ECO:0000259" key="4">
    <source>
        <dbReference type="Pfam" id="PF03486"/>
    </source>
</evidence>
<dbReference type="InterPro" id="IPR055178">
    <property type="entry name" value="RsdA/BaiN/AoA(So)-like_dom"/>
</dbReference>
<keyword evidence="2" id="KW-0285">Flavoprotein</keyword>
<evidence type="ECO:0000256" key="2">
    <source>
        <dbReference type="ARBA" id="ARBA00022630"/>
    </source>
</evidence>
<proteinExistence type="predicted"/>
<comment type="caution">
    <text evidence="6">The sequence shown here is derived from an EMBL/GenBank/DDBJ whole genome shotgun (WGS) entry which is preliminary data.</text>
</comment>
<sequence length="437" mass="47555">MHHKLLIIGAGAAGLVAAVTAKDQGIDAAILERNDRIGKKILMTGDGRCNITNESTATGAEDELAALSGKFHSNQAGFPVSVLKQLGIRQTIDFFSGLGLPLTKLKEGMMYPMSLQAASVLDIFQLALEDRDVPVYFNTIVEDVIVRAEHPRFTVVCKVVTEEVEEQAVYTSDYLFLCTGGLTAPSSGTDGSGYTLAERLGHTLIDPVPAIVQLKVQYANMKQLSGIKLQGKAHIQVNGEVVRSESGEIHFSESGLSGPPVLQLGRNAAYHLARRDAVSVIVDLMPGRTEEELVDFLEIHWGIFGHRTVVDSFIGIFHKKLVPVLLKEAGIDQQPYLLCQDLSWKTKKKFYRILKHWEFIVTDTNGFANAHATAGGIDTTELIEGTLESKLVPGLYLAGEVMDVDGDFGGYNLQWAWSSGYVAAIALAKQISEGKNK</sequence>
<dbReference type="SUPFAM" id="SSF51905">
    <property type="entry name" value="FAD/NAD(P)-binding domain"/>
    <property type="match status" value="1"/>
</dbReference>
<feature type="domain" description="RsdA/BaiN/AoA(So)-like insert" evidence="5">
    <location>
        <begin position="208"/>
        <end position="370"/>
    </location>
</feature>
<dbReference type="Gene3D" id="2.40.30.10">
    <property type="entry name" value="Translation factors"/>
    <property type="match status" value="1"/>
</dbReference>
<dbReference type="Gene3D" id="3.50.50.60">
    <property type="entry name" value="FAD/NAD(P)-binding domain"/>
    <property type="match status" value="1"/>
</dbReference>
<dbReference type="InterPro" id="IPR036188">
    <property type="entry name" value="FAD/NAD-bd_sf"/>
</dbReference>
<evidence type="ECO:0008006" key="8">
    <source>
        <dbReference type="Google" id="ProtNLM"/>
    </source>
</evidence>
<gene>
    <name evidence="6" type="ORF">DFP98_1359</name>
</gene>